<dbReference type="Proteomes" id="UP001221413">
    <property type="component" value="Unassembled WGS sequence"/>
</dbReference>
<evidence type="ECO:0000313" key="4">
    <source>
        <dbReference type="Proteomes" id="UP001221413"/>
    </source>
</evidence>
<evidence type="ECO:0000256" key="2">
    <source>
        <dbReference type="ARBA" id="ARBA00023239"/>
    </source>
</evidence>
<sequence length="451" mass="49451">MVSGQVICFNPDDHLSSFTWSVEPRIIFESWLYDQVYTGDDIDKMLKFCQSNATGLEAALQKVIATRRNPGSIIVVMERPPAWVIEEFALRPKGDWVHFIAMPHVAPETIELFIDRVRSISKQLSTAFYYASPLMSAIMQQRVRIRSLHCQDPVASKVAELAKTAAPLIEGTGHIGRGTGPRTINSLKPYLRSAMSVVVLNDQAYPEATLPKALNAICASIFNEFCHALQAFDQNPEIRVILLAGSERVFAAGGDIREMSGLSFAAAYTSNFLQNHALVISNINKPIIAAVGGLALGGGCELAMMADILYCTENAKFGQPEIKLGISPGFGGSQRLTRAIGKARAMEIILTGKTFSGMEAEKWGLAARTFADFEQLMIGALQTAKIISGYSGLALKVSKEVVNQSQELSLTEGLKYESRMFQALFGSQDKKIGMEAFLNKVKDTDIEWTHE</sequence>
<dbReference type="CDD" id="cd06558">
    <property type="entry name" value="crotonase-like"/>
    <property type="match status" value="1"/>
</dbReference>
<proteinExistence type="inferred from homology"/>
<keyword evidence="4" id="KW-1185">Reference proteome</keyword>
<comment type="similarity">
    <text evidence="1">Belongs to the enoyl-CoA hydratase/isomerase family.</text>
</comment>
<comment type="caution">
    <text evidence="3">The sequence shown here is derived from an EMBL/GenBank/DDBJ whole genome shotgun (WGS) entry which is preliminary data.</text>
</comment>
<protein>
    <recommendedName>
        <fullName evidence="5">Enoyl-CoA hydratase</fullName>
    </recommendedName>
</protein>
<name>A0AAD6IWV9_DREDA</name>
<dbReference type="GO" id="GO:0016836">
    <property type="term" value="F:hydro-lyase activity"/>
    <property type="evidence" value="ECO:0007669"/>
    <property type="project" value="UniProtKB-ARBA"/>
</dbReference>
<dbReference type="EMBL" id="JAQGDS010000005">
    <property type="protein sequence ID" value="KAJ6260174.1"/>
    <property type="molecule type" value="Genomic_DNA"/>
</dbReference>
<organism evidence="3 4">
    <name type="scientific">Drechslerella dactyloides</name>
    <name type="common">Nematode-trapping fungus</name>
    <name type="synonym">Arthrobotrys dactyloides</name>
    <dbReference type="NCBI Taxonomy" id="74499"/>
    <lineage>
        <taxon>Eukaryota</taxon>
        <taxon>Fungi</taxon>
        <taxon>Dikarya</taxon>
        <taxon>Ascomycota</taxon>
        <taxon>Pezizomycotina</taxon>
        <taxon>Orbiliomycetes</taxon>
        <taxon>Orbiliales</taxon>
        <taxon>Orbiliaceae</taxon>
        <taxon>Drechslerella</taxon>
    </lineage>
</organism>
<dbReference type="InterPro" id="IPR014748">
    <property type="entry name" value="Enoyl-CoA_hydra_C"/>
</dbReference>
<dbReference type="GO" id="GO:0005739">
    <property type="term" value="C:mitochondrion"/>
    <property type="evidence" value="ECO:0007669"/>
    <property type="project" value="TreeGrafter"/>
</dbReference>
<dbReference type="InterPro" id="IPR001753">
    <property type="entry name" value="Enoyl-CoA_hydra/iso"/>
</dbReference>
<dbReference type="Gene3D" id="3.90.226.10">
    <property type="entry name" value="2-enoyl-CoA Hydratase, Chain A, domain 1"/>
    <property type="match status" value="1"/>
</dbReference>
<dbReference type="PANTHER" id="PTHR11941">
    <property type="entry name" value="ENOYL-COA HYDRATASE-RELATED"/>
    <property type="match status" value="1"/>
</dbReference>
<dbReference type="PANTHER" id="PTHR11941:SF54">
    <property type="entry name" value="ENOYL-COA HYDRATASE, MITOCHONDRIAL"/>
    <property type="match status" value="1"/>
</dbReference>
<evidence type="ECO:0000313" key="3">
    <source>
        <dbReference type="EMBL" id="KAJ6260174.1"/>
    </source>
</evidence>
<evidence type="ECO:0000256" key="1">
    <source>
        <dbReference type="ARBA" id="ARBA00005254"/>
    </source>
</evidence>
<dbReference type="Pfam" id="PF00378">
    <property type="entry name" value="ECH_1"/>
    <property type="match status" value="1"/>
</dbReference>
<evidence type="ECO:0008006" key="5">
    <source>
        <dbReference type="Google" id="ProtNLM"/>
    </source>
</evidence>
<dbReference type="SUPFAM" id="SSF52096">
    <property type="entry name" value="ClpP/crotonase"/>
    <property type="match status" value="1"/>
</dbReference>
<dbReference type="FunFam" id="1.10.12.10:FF:000001">
    <property type="entry name" value="Probable enoyl-CoA hydratase, mitochondrial"/>
    <property type="match status" value="1"/>
</dbReference>
<dbReference type="Gene3D" id="1.10.12.10">
    <property type="entry name" value="Lyase 2-enoyl-coa Hydratase, Chain A, domain 2"/>
    <property type="match status" value="1"/>
</dbReference>
<dbReference type="GO" id="GO:0006635">
    <property type="term" value="P:fatty acid beta-oxidation"/>
    <property type="evidence" value="ECO:0007669"/>
    <property type="project" value="TreeGrafter"/>
</dbReference>
<keyword evidence="2" id="KW-0456">Lyase</keyword>
<dbReference type="AlphaFoldDB" id="A0AAD6IWV9"/>
<reference evidence="3" key="1">
    <citation type="submission" date="2023-01" db="EMBL/GenBank/DDBJ databases">
        <title>The chitinases involved in constricting ring structure development in the nematode-trapping fungus Drechslerella dactyloides.</title>
        <authorList>
            <person name="Wang R."/>
            <person name="Zhang L."/>
            <person name="Tang P."/>
            <person name="Li S."/>
            <person name="Liang L."/>
        </authorList>
    </citation>
    <scope>NUCLEOTIDE SEQUENCE</scope>
    <source>
        <strain evidence="3">YMF1.00031</strain>
    </source>
</reference>
<dbReference type="InterPro" id="IPR029045">
    <property type="entry name" value="ClpP/crotonase-like_dom_sf"/>
</dbReference>
<accession>A0AAD6IWV9</accession>
<gene>
    <name evidence="3" type="ORF">Dda_4397</name>
</gene>